<evidence type="ECO:0000313" key="4">
    <source>
        <dbReference type="EnsemblMetazoa" id="ASIC015597-PA"/>
    </source>
</evidence>
<sequence length="210" mass="23164">MWEQVQPVRIWTKDTKRELIVGKTGTVVSYFPVEKYEASKRLQKVRVEIVDFLTCLASGRHVHGALLKADMFCGKLLNVNDCSKGGEGLVLEHNGNWVAGSLPRTVPEILRASVIQPTANCFLAANGYQSKSSVTVHLGRTDLNSSYAHTQVYKVSKLIPHPDFNRADAVNDIALIQLASSLSLSFENRKSTSSTTKRALLVIVFFTATT</sequence>
<reference evidence="4" key="2">
    <citation type="submission" date="2020-05" db="UniProtKB">
        <authorList>
            <consortium name="EnsemblMetazoa"/>
        </authorList>
    </citation>
    <scope>IDENTIFICATION</scope>
</reference>
<dbReference type="Gene3D" id="2.40.10.10">
    <property type="entry name" value="Trypsin-like serine proteases"/>
    <property type="match status" value="2"/>
</dbReference>
<reference evidence="3 5" key="1">
    <citation type="journal article" date="2014" name="BMC Genomics">
        <title>Genome sequence of Anopheles sinensis provides insight into genetics basis of mosquito competence for malaria parasites.</title>
        <authorList>
            <person name="Zhou D."/>
            <person name="Zhang D."/>
            <person name="Ding G."/>
            <person name="Shi L."/>
            <person name="Hou Q."/>
            <person name="Ye Y."/>
            <person name="Xu Y."/>
            <person name="Zhou H."/>
            <person name="Xiong C."/>
            <person name="Li S."/>
            <person name="Yu J."/>
            <person name="Hong S."/>
            <person name="Yu X."/>
            <person name="Zou P."/>
            <person name="Chen C."/>
            <person name="Chang X."/>
            <person name="Wang W."/>
            <person name="Lv Y."/>
            <person name="Sun Y."/>
            <person name="Ma L."/>
            <person name="Shen B."/>
            <person name="Zhu C."/>
        </authorList>
    </citation>
    <scope>NUCLEOTIDE SEQUENCE [LARGE SCALE GENOMIC DNA]</scope>
</reference>
<dbReference type="EMBL" id="KE525331">
    <property type="protein sequence ID" value="KFB47355.1"/>
    <property type="molecule type" value="Genomic_DNA"/>
</dbReference>
<accession>A0A084WAW1</accession>
<dbReference type="STRING" id="74873.A0A084WAW1"/>
<evidence type="ECO:0000259" key="2">
    <source>
        <dbReference type="Pfam" id="PF00089"/>
    </source>
</evidence>
<dbReference type="GO" id="GO:0006508">
    <property type="term" value="P:proteolysis"/>
    <property type="evidence" value="ECO:0007669"/>
    <property type="project" value="InterPro"/>
</dbReference>
<dbReference type="VEuPathDB" id="VectorBase:ASIS017111"/>
<dbReference type="InterPro" id="IPR043504">
    <property type="entry name" value="Peptidase_S1_PA_chymotrypsin"/>
</dbReference>
<evidence type="ECO:0000313" key="5">
    <source>
        <dbReference type="Proteomes" id="UP000030765"/>
    </source>
</evidence>
<dbReference type="InterPro" id="IPR051333">
    <property type="entry name" value="CLIP_Serine_Protease"/>
</dbReference>
<dbReference type="InterPro" id="IPR009003">
    <property type="entry name" value="Peptidase_S1_PA"/>
</dbReference>
<dbReference type="SUPFAM" id="SSF50494">
    <property type="entry name" value="Trypsin-like serine proteases"/>
    <property type="match status" value="2"/>
</dbReference>
<proteinExistence type="inferred from homology"/>
<comment type="similarity">
    <text evidence="1">Belongs to the peptidase S1 family. CLIP subfamily.</text>
</comment>
<dbReference type="EMBL" id="ATLV01022272">
    <property type="status" value="NOT_ANNOTATED_CDS"/>
    <property type="molecule type" value="Genomic_DNA"/>
</dbReference>
<dbReference type="PANTHER" id="PTHR24260:SF136">
    <property type="entry name" value="GH08193P-RELATED"/>
    <property type="match status" value="1"/>
</dbReference>
<protein>
    <submittedName>
        <fullName evidence="3">AGAP012276-PA-like protein</fullName>
    </submittedName>
</protein>
<dbReference type="AlphaFoldDB" id="A0A084WAW1"/>
<dbReference type="VEuPathDB" id="VectorBase:ASIC015597"/>
<feature type="domain" description="Peptidase S1" evidence="2">
    <location>
        <begin position="121"/>
        <end position="186"/>
    </location>
</feature>
<dbReference type="InterPro" id="IPR001254">
    <property type="entry name" value="Trypsin_dom"/>
</dbReference>
<dbReference type="GO" id="GO:0004252">
    <property type="term" value="F:serine-type endopeptidase activity"/>
    <property type="evidence" value="ECO:0007669"/>
    <property type="project" value="InterPro"/>
</dbReference>
<gene>
    <name evidence="3" type="ORF">ZHAS_00015597</name>
</gene>
<organism evidence="3">
    <name type="scientific">Anopheles sinensis</name>
    <name type="common">Mosquito</name>
    <dbReference type="NCBI Taxonomy" id="74873"/>
    <lineage>
        <taxon>Eukaryota</taxon>
        <taxon>Metazoa</taxon>
        <taxon>Ecdysozoa</taxon>
        <taxon>Arthropoda</taxon>
        <taxon>Hexapoda</taxon>
        <taxon>Insecta</taxon>
        <taxon>Pterygota</taxon>
        <taxon>Neoptera</taxon>
        <taxon>Endopterygota</taxon>
        <taxon>Diptera</taxon>
        <taxon>Nematocera</taxon>
        <taxon>Culicoidea</taxon>
        <taxon>Culicidae</taxon>
        <taxon>Anophelinae</taxon>
        <taxon>Anopheles</taxon>
    </lineage>
</organism>
<name>A0A084WAW1_ANOSI</name>
<evidence type="ECO:0000256" key="1">
    <source>
        <dbReference type="ARBA" id="ARBA00024195"/>
    </source>
</evidence>
<dbReference type="EnsemblMetazoa" id="ASIC015597-RA">
    <property type="protein sequence ID" value="ASIC015597-PA"/>
    <property type="gene ID" value="ASIC015597"/>
</dbReference>
<dbReference type="PANTHER" id="PTHR24260">
    <property type="match status" value="1"/>
</dbReference>
<evidence type="ECO:0000313" key="3">
    <source>
        <dbReference type="EMBL" id="KFB47355.1"/>
    </source>
</evidence>
<dbReference type="Proteomes" id="UP000030765">
    <property type="component" value="Unassembled WGS sequence"/>
</dbReference>
<keyword evidence="5" id="KW-1185">Reference proteome</keyword>
<dbReference type="Pfam" id="PF00089">
    <property type="entry name" value="Trypsin"/>
    <property type="match status" value="1"/>
</dbReference>